<dbReference type="InterPro" id="IPR007024">
    <property type="entry name" value="BLUF_domain"/>
</dbReference>
<dbReference type="SUPFAM" id="SSF54975">
    <property type="entry name" value="Acylphosphatase/BLUF domain-like"/>
    <property type="match status" value="1"/>
</dbReference>
<evidence type="ECO:0000313" key="2">
    <source>
        <dbReference type="EMBL" id="MBB4659898.1"/>
    </source>
</evidence>
<evidence type="ECO:0000259" key="1">
    <source>
        <dbReference type="PROSITE" id="PS50925"/>
    </source>
</evidence>
<dbReference type="GO" id="GO:0071949">
    <property type="term" value="F:FAD binding"/>
    <property type="evidence" value="ECO:0007669"/>
    <property type="project" value="InterPro"/>
</dbReference>
<evidence type="ECO:0000313" key="3">
    <source>
        <dbReference type="Proteomes" id="UP000563524"/>
    </source>
</evidence>
<keyword evidence="3" id="KW-1185">Reference proteome</keyword>
<sequence>MYRSVVYTSSAIKGFSEEALREVLAVSRRNNARDDVTGVLLFDSGSFLQVLEGEEKSLARVLRRIKADTRHHGVQVLFDGVVPERSFGEWSMGCATIDEEGAFALTPEAMSRKLAIDTPPVIRVMVRTFFHVQRRYAA</sequence>
<dbReference type="AlphaFoldDB" id="A0A840I717"/>
<protein>
    <recommendedName>
        <fullName evidence="1">BLUF domain-containing protein</fullName>
    </recommendedName>
</protein>
<comment type="caution">
    <text evidence="2">The sequence shown here is derived from an EMBL/GenBank/DDBJ whole genome shotgun (WGS) entry which is preliminary data.</text>
</comment>
<dbReference type="GO" id="GO:0009882">
    <property type="term" value="F:blue light photoreceptor activity"/>
    <property type="evidence" value="ECO:0007669"/>
    <property type="project" value="InterPro"/>
</dbReference>
<organism evidence="2 3">
    <name type="scientific">Parvularcula dongshanensis</name>
    <dbReference type="NCBI Taxonomy" id="1173995"/>
    <lineage>
        <taxon>Bacteria</taxon>
        <taxon>Pseudomonadati</taxon>
        <taxon>Pseudomonadota</taxon>
        <taxon>Alphaproteobacteria</taxon>
        <taxon>Parvularculales</taxon>
        <taxon>Parvularculaceae</taxon>
        <taxon>Parvularcula</taxon>
    </lineage>
</organism>
<gene>
    <name evidence="2" type="ORF">GGQ59_002439</name>
</gene>
<dbReference type="PROSITE" id="PS50925">
    <property type="entry name" value="BLUF"/>
    <property type="match status" value="1"/>
</dbReference>
<dbReference type="InterPro" id="IPR036046">
    <property type="entry name" value="Acylphosphatase-like_dom_sf"/>
</dbReference>
<reference evidence="2 3" key="1">
    <citation type="submission" date="2020-08" db="EMBL/GenBank/DDBJ databases">
        <title>Genomic Encyclopedia of Type Strains, Phase IV (KMG-IV): sequencing the most valuable type-strain genomes for metagenomic binning, comparative biology and taxonomic classification.</title>
        <authorList>
            <person name="Goeker M."/>
        </authorList>
    </citation>
    <scope>NUCLEOTIDE SEQUENCE [LARGE SCALE GENOMIC DNA]</scope>
    <source>
        <strain evidence="2 3">DSM 102850</strain>
    </source>
</reference>
<accession>A0A840I717</accession>
<dbReference type="Pfam" id="PF04940">
    <property type="entry name" value="BLUF"/>
    <property type="match status" value="1"/>
</dbReference>
<dbReference type="EMBL" id="JACHOB010000005">
    <property type="protein sequence ID" value="MBB4659898.1"/>
    <property type="molecule type" value="Genomic_DNA"/>
</dbReference>
<name>A0A840I717_9PROT</name>
<feature type="domain" description="BLUF" evidence="1">
    <location>
        <begin position="2"/>
        <end position="93"/>
    </location>
</feature>
<dbReference type="Gene3D" id="3.30.70.100">
    <property type="match status" value="1"/>
</dbReference>
<dbReference type="SMART" id="SM01034">
    <property type="entry name" value="BLUF"/>
    <property type="match status" value="1"/>
</dbReference>
<dbReference type="Proteomes" id="UP000563524">
    <property type="component" value="Unassembled WGS sequence"/>
</dbReference>
<dbReference type="RefSeq" id="WP_183818946.1">
    <property type="nucleotide sequence ID" value="NZ_JACHOB010000005.1"/>
</dbReference>
<proteinExistence type="predicted"/>